<feature type="domain" description="Ubiquinol-cytochrome c chaperone" evidence="3">
    <location>
        <begin position="35"/>
        <end position="168"/>
    </location>
</feature>
<protein>
    <submittedName>
        <fullName evidence="4">Cytochrome b pre-mRNA-processing protein 3</fullName>
    </submittedName>
</protein>
<organism evidence="4 5">
    <name type="scientific">Limimonas halophila</name>
    <dbReference type="NCBI Taxonomy" id="1082479"/>
    <lineage>
        <taxon>Bacteria</taxon>
        <taxon>Pseudomonadati</taxon>
        <taxon>Pseudomonadota</taxon>
        <taxon>Alphaproteobacteria</taxon>
        <taxon>Rhodospirillales</taxon>
        <taxon>Rhodovibrionaceae</taxon>
        <taxon>Limimonas</taxon>
    </lineage>
</organism>
<evidence type="ECO:0000313" key="5">
    <source>
        <dbReference type="Proteomes" id="UP000199415"/>
    </source>
</evidence>
<accession>A0A1G7NX44</accession>
<name>A0A1G7NX44_9PROT</name>
<dbReference type="PANTHER" id="PTHR12184:SF1">
    <property type="entry name" value="UBIQUINOL-CYTOCHROME-C REDUCTASE COMPLEX ASSEMBLY FACTOR 1"/>
    <property type="match status" value="1"/>
</dbReference>
<dbReference type="STRING" id="1082479.SAMN05216241_102325"/>
<proteinExistence type="inferred from homology"/>
<dbReference type="AlphaFoldDB" id="A0A1G7NX44"/>
<dbReference type="Proteomes" id="UP000199415">
    <property type="component" value="Unassembled WGS sequence"/>
</dbReference>
<dbReference type="EMBL" id="FNCE01000002">
    <property type="protein sequence ID" value="SDF77929.1"/>
    <property type="molecule type" value="Genomic_DNA"/>
</dbReference>
<comment type="similarity">
    <text evidence="2">Belongs to the UPF0174 family.</text>
</comment>
<evidence type="ECO:0000256" key="2">
    <source>
        <dbReference type="ARBA" id="ARBA00006436"/>
    </source>
</evidence>
<evidence type="ECO:0000256" key="1">
    <source>
        <dbReference type="ARBA" id="ARBA00006407"/>
    </source>
</evidence>
<dbReference type="PANTHER" id="PTHR12184">
    <property type="entry name" value="UBIQUINOL-CYTOCHROME C REDUCTASE COMPLEX ASSEMBLY FACTOR 1 FAMILY MEMBER"/>
    <property type="match status" value="1"/>
</dbReference>
<comment type="similarity">
    <text evidence="1">Belongs to the CBP3 family.</text>
</comment>
<dbReference type="OrthoDB" id="7158889at2"/>
<dbReference type="Pfam" id="PF03981">
    <property type="entry name" value="Ubiq_cyt_C_chap"/>
    <property type="match status" value="1"/>
</dbReference>
<evidence type="ECO:0000259" key="3">
    <source>
        <dbReference type="Pfam" id="PF03981"/>
    </source>
</evidence>
<dbReference type="InterPro" id="IPR021150">
    <property type="entry name" value="Ubiq_cyt_c_chap"/>
</dbReference>
<sequence>MLGRMFRRKQPEADMARALYDRVVEQARAPVFYRDLGVPDTLDGRFDAIVLHATLVIRRLQRAANPLAERGQALFDTLVDDMDRSLREMGAGDLGVAPRVKRMAQGFYGRFDAYGRALDGEGDLCDALARNLYGTVATPDPRALELMAAYVRREAERLDSMPDDAFQGTAQVFGDPPAVGAEVGGAVD</sequence>
<gene>
    <name evidence="4" type="ORF">SAMN05216241_102325</name>
</gene>
<evidence type="ECO:0000313" key="4">
    <source>
        <dbReference type="EMBL" id="SDF77929.1"/>
    </source>
</evidence>
<dbReference type="InterPro" id="IPR007129">
    <property type="entry name" value="Ubiqinol_cyt_c_chaperone_CPB3"/>
</dbReference>
<keyword evidence="5" id="KW-1185">Reference proteome</keyword>
<reference evidence="4 5" key="1">
    <citation type="submission" date="2016-10" db="EMBL/GenBank/DDBJ databases">
        <authorList>
            <person name="de Groot N.N."/>
        </authorList>
    </citation>
    <scope>NUCLEOTIDE SEQUENCE [LARGE SCALE GENOMIC DNA]</scope>
    <source>
        <strain evidence="4 5">DSM 25584</strain>
    </source>
</reference>